<evidence type="ECO:0000256" key="6">
    <source>
        <dbReference type="SAM" id="Coils"/>
    </source>
</evidence>
<dbReference type="PROSITE" id="PS50600">
    <property type="entry name" value="ULP_PROTEASE"/>
    <property type="match status" value="1"/>
</dbReference>
<feature type="domain" description="Ubiquitin-like protease family profile" evidence="8">
    <location>
        <begin position="880"/>
        <end position="1136"/>
    </location>
</feature>
<keyword evidence="3" id="KW-0645">Protease</keyword>
<feature type="compositionally biased region" description="Polar residues" evidence="7">
    <location>
        <begin position="1386"/>
        <end position="1402"/>
    </location>
</feature>
<dbReference type="PANTHER" id="PTHR46896:SF3">
    <property type="entry name" value="FI06413P-RELATED"/>
    <property type="match status" value="1"/>
</dbReference>
<dbReference type="GO" id="GO:0070139">
    <property type="term" value="F:SUMO-specific endopeptidase activity"/>
    <property type="evidence" value="ECO:0007669"/>
    <property type="project" value="TreeGrafter"/>
</dbReference>
<evidence type="ECO:0000256" key="4">
    <source>
        <dbReference type="ARBA" id="ARBA00022786"/>
    </source>
</evidence>
<organism evidence="9 10">
    <name type="scientific">Sipha flava</name>
    <name type="common">yellow sugarcane aphid</name>
    <dbReference type="NCBI Taxonomy" id="143950"/>
    <lineage>
        <taxon>Eukaryota</taxon>
        <taxon>Metazoa</taxon>
        <taxon>Ecdysozoa</taxon>
        <taxon>Arthropoda</taxon>
        <taxon>Hexapoda</taxon>
        <taxon>Insecta</taxon>
        <taxon>Pterygota</taxon>
        <taxon>Neoptera</taxon>
        <taxon>Paraneoptera</taxon>
        <taxon>Hemiptera</taxon>
        <taxon>Sternorrhyncha</taxon>
        <taxon>Aphidomorpha</taxon>
        <taxon>Aphidoidea</taxon>
        <taxon>Aphididae</taxon>
        <taxon>Sipha</taxon>
    </lineage>
</organism>
<dbReference type="GO" id="GO:0016926">
    <property type="term" value="P:protein desumoylation"/>
    <property type="evidence" value="ECO:0007669"/>
    <property type="project" value="TreeGrafter"/>
</dbReference>
<evidence type="ECO:0000256" key="1">
    <source>
        <dbReference type="ARBA" id="ARBA00005234"/>
    </source>
</evidence>
<evidence type="ECO:0000313" key="9">
    <source>
        <dbReference type="Proteomes" id="UP000694846"/>
    </source>
</evidence>
<dbReference type="InterPro" id="IPR051947">
    <property type="entry name" value="Sentrin-specific_protease"/>
</dbReference>
<name>A0A8B8G5X0_9HEMI</name>
<evidence type="ECO:0000259" key="8">
    <source>
        <dbReference type="PROSITE" id="PS50600"/>
    </source>
</evidence>
<evidence type="ECO:0000313" key="10">
    <source>
        <dbReference type="RefSeq" id="XP_025417981.1"/>
    </source>
</evidence>
<dbReference type="InterPro" id="IPR038765">
    <property type="entry name" value="Papain-like_cys_pep_sf"/>
</dbReference>
<evidence type="ECO:0000256" key="7">
    <source>
        <dbReference type="SAM" id="MobiDB-lite"/>
    </source>
</evidence>
<dbReference type="InterPro" id="IPR003653">
    <property type="entry name" value="Peptidase_C48_C"/>
</dbReference>
<feature type="region of interest" description="Disordered" evidence="7">
    <location>
        <begin position="375"/>
        <end position="398"/>
    </location>
</feature>
<dbReference type="Proteomes" id="UP000694846">
    <property type="component" value="Unplaced"/>
</dbReference>
<reference evidence="10" key="1">
    <citation type="submission" date="2025-08" db="UniProtKB">
        <authorList>
            <consortium name="RefSeq"/>
        </authorList>
    </citation>
    <scope>IDENTIFICATION</scope>
    <source>
        <tissue evidence="10">Whole body</tissue>
    </source>
</reference>
<dbReference type="GO" id="GO:0005634">
    <property type="term" value="C:nucleus"/>
    <property type="evidence" value="ECO:0007669"/>
    <property type="project" value="TreeGrafter"/>
</dbReference>
<dbReference type="GO" id="GO:0006508">
    <property type="term" value="P:proteolysis"/>
    <property type="evidence" value="ECO:0007669"/>
    <property type="project" value="UniProtKB-KW"/>
</dbReference>
<keyword evidence="5" id="KW-0378">Hydrolase</keyword>
<feature type="compositionally biased region" description="Basic and acidic residues" evidence="7">
    <location>
        <begin position="383"/>
        <end position="398"/>
    </location>
</feature>
<feature type="region of interest" description="Disordered" evidence="7">
    <location>
        <begin position="91"/>
        <end position="110"/>
    </location>
</feature>
<proteinExistence type="inferred from homology"/>
<feature type="compositionally biased region" description="Polar residues" evidence="7">
    <location>
        <begin position="146"/>
        <end position="162"/>
    </location>
</feature>
<dbReference type="GeneID" id="112688813"/>
<comment type="similarity">
    <text evidence="1">Belongs to the peptidase C48 family.</text>
</comment>
<sequence>MFRVSVNESGSSTQPTVITLAQALKFFPNLSLRLLLPTATEPPINFAGWYKDIVVESVADSVIMDPSTKRYSKARILPMPPMLINNPSISITPTTKNQSPTTLPKQPPVSTISRITQGMPVSSPVSVVPVKNQESAKCNEFKETKNSVNRNSPNQISNKQPPVTTISRVSQGMPVSSLVSVAPAKNQESAKCNEFKETKNSVNRNSPNQISNKQPPVSTISRVSQGMPVSSLVSVAPAKNQEITKCNEFKETKNSVKRNSPNPISNKPVKMPKLITTELPKRRERKADRTLIESISKFITATKENKLKNIDSPPKPTVNNAFAVIPSTSSSAIRVSQETTNQPPIKELSNLDVNCNSDSSPIDFQVPSGVKKEYQFGPNGKFKTLDHDSTKQDEPKKDNQKNNVIVLLDGEQLIKIDRPDMANKLRVAIRLAMKEVISKEELDTLTQNAYFIQSPELERVSETKDVLPTNSKSNPVNHNNVSNIKNMSNNQNKSQKVNQQQPCTSKLTITKTQPLINNKQTNSSNTQQTIKQNDLKHNVSSVQHPMATITQIQSANKQTTGNQQPTTSKNTLVSFNSSVAGQKVISLLQSKPVELINCSKCDVVSEDEVCTSCRMSSQFKGVTVTRIDTPSTPQPTNLNDPIEILSSSDSEDEFKKIKINEPTICKKETKDNLKKYIEKLRLNPTFLDEKVWSKDIGIKDFFKIEKCNIIQIGNYETVASGDVFICLHGIRMTINNLNSEPVTVDLHIENITKMFGYYTDHPLIIFYTNHLAAVGIQFLLNMNDGNKKSIFDPLSEDFRVRKIVWSFDLKKNDKQLLEKLMLKLPKEKYEPLTSTQAKDIRKIIFPSNRNEPEVKPQSEMTLTEYENVVLLTESFNATKVDIKVYDYNTLNAEEFLNDKLVEFHLNYWYKNMLSSEDNKRTYVFSTYFYSTLAKKKLAGDPPFGNSLTRFQRVQKWTKNINIFQKDFIFIPINENYHWYIVVICYPYLDGPLYWDGTSAQGLGEDDELIDRNVRSLCDTTDLDEADGNTEDLWFYQNDFPKKSGKDFVYDVQKVMERRKGIKQPCILILDSLSGGVNRARIAATLRGWLYEEYRAKHNGSTKDFSKSVMKSGLIRVPQQGNYYDCGLFVMHFFEKFFENPIVDYTFPITHLENWFHPDEVSKNAQKRRDIQRLILNTIEKCKLLPPDFILPSINFISEAETREAYSNSHNNNQISNQNLQSYNSNIEHIEDDMEAFDEEEVDDDIEEEENNYELDDDGQYEEQYPSSNYDFPEMDQSEYLPEVGVHEHWADRQQHIDFNLEQDSGDDQFDDYHSNDNIEIDPQATIDQRHFRNSQLVPNEDLRSYANHFQGNDDDYDDDDEDFEFDEIDNGVNEDDSDDNDDESNQSTNLTIRQSQQFNHHN</sequence>
<dbReference type="GO" id="GO:0005737">
    <property type="term" value="C:cytoplasm"/>
    <property type="evidence" value="ECO:0007669"/>
    <property type="project" value="TreeGrafter"/>
</dbReference>
<feature type="region of interest" description="Disordered" evidence="7">
    <location>
        <begin position="1347"/>
        <end position="1402"/>
    </location>
</feature>
<dbReference type="Gene3D" id="3.40.395.10">
    <property type="entry name" value="Adenoviral Proteinase, Chain A"/>
    <property type="match status" value="1"/>
</dbReference>
<dbReference type="Pfam" id="PF02902">
    <property type="entry name" value="Peptidase_C48"/>
    <property type="match status" value="1"/>
</dbReference>
<protein>
    <submittedName>
        <fullName evidence="10">Uncharacterized protein LOC112688813 isoform X1</fullName>
    </submittedName>
</protein>
<accession>A0A8B8G5X0</accession>
<feature type="compositionally biased region" description="Acidic residues" evidence="7">
    <location>
        <begin position="1246"/>
        <end position="1260"/>
    </location>
</feature>
<dbReference type="RefSeq" id="XP_025417981.1">
    <property type="nucleotide sequence ID" value="XM_025562196.1"/>
</dbReference>
<evidence type="ECO:0000256" key="5">
    <source>
        <dbReference type="ARBA" id="ARBA00022801"/>
    </source>
</evidence>
<feature type="coiled-coil region" evidence="6">
    <location>
        <begin position="1212"/>
        <end position="1239"/>
    </location>
</feature>
<feature type="region of interest" description="Disordered" evidence="7">
    <location>
        <begin position="142"/>
        <end position="162"/>
    </location>
</feature>
<keyword evidence="9" id="KW-1185">Reference proteome</keyword>
<dbReference type="SUPFAM" id="SSF54001">
    <property type="entry name" value="Cysteine proteinases"/>
    <property type="match status" value="1"/>
</dbReference>
<evidence type="ECO:0000256" key="2">
    <source>
        <dbReference type="ARBA" id="ARBA00022553"/>
    </source>
</evidence>
<feature type="region of interest" description="Disordered" evidence="7">
    <location>
        <begin position="249"/>
        <end position="269"/>
    </location>
</feature>
<dbReference type="OrthoDB" id="442460at2759"/>
<feature type="region of interest" description="Disordered" evidence="7">
    <location>
        <begin position="1246"/>
        <end position="1274"/>
    </location>
</feature>
<feature type="compositionally biased region" description="Acidic residues" evidence="7">
    <location>
        <begin position="1352"/>
        <end position="1384"/>
    </location>
</feature>
<feature type="compositionally biased region" description="Polar residues" evidence="7">
    <location>
        <begin position="200"/>
        <end position="221"/>
    </location>
</feature>
<evidence type="ECO:0000256" key="3">
    <source>
        <dbReference type="ARBA" id="ARBA00022670"/>
    </source>
</evidence>
<keyword evidence="6" id="KW-0175">Coiled coil</keyword>
<keyword evidence="4" id="KW-0833">Ubl conjugation pathway</keyword>
<dbReference type="PANTHER" id="PTHR46896">
    <property type="entry name" value="SENTRIN-SPECIFIC PROTEASE"/>
    <property type="match status" value="1"/>
</dbReference>
<feature type="region of interest" description="Disordered" evidence="7">
    <location>
        <begin position="195"/>
        <end position="221"/>
    </location>
</feature>
<keyword evidence="2" id="KW-0597">Phosphoprotein</keyword>
<gene>
    <name evidence="10" type="primary">LOC112688813</name>
</gene>